<dbReference type="InterPro" id="IPR051400">
    <property type="entry name" value="HAD-like_hydrolase"/>
</dbReference>
<dbReference type="Gene3D" id="3.40.50.1000">
    <property type="entry name" value="HAD superfamily/HAD-like"/>
    <property type="match status" value="1"/>
</dbReference>
<evidence type="ECO:0000313" key="5">
    <source>
        <dbReference type="Proteomes" id="UP000320876"/>
    </source>
</evidence>
<dbReference type="InterPro" id="IPR023214">
    <property type="entry name" value="HAD_sf"/>
</dbReference>
<evidence type="ECO:0000256" key="2">
    <source>
        <dbReference type="ARBA" id="ARBA00022801"/>
    </source>
</evidence>
<name>A0A542DH76_AMYCI</name>
<dbReference type="Proteomes" id="UP000320876">
    <property type="component" value="Unassembled WGS sequence"/>
</dbReference>
<protein>
    <submittedName>
        <fullName evidence="4">Putative hydrolase of the HAD superfamily</fullName>
    </submittedName>
</protein>
<dbReference type="SUPFAM" id="SSF56784">
    <property type="entry name" value="HAD-like"/>
    <property type="match status" value="1"/>
</dbReference>
<dbReference type="InterPro" id="IPR036412">
    <property type="entry name" value="HAD-like_sf"/>
</dbReference>
<proteinExistence type="predicted"/>
<evidence type="ECO:0000313" key="4">
    <source>
        <dbReference type="EMBL" id="TQJ02404.1"/>
    </source>
</evidence>
<comment type="cofactor">
    <cofactor evidence="1">
        <name>Mg(2+)</name>
        <dbReference type="ChEBI" id="CHEBI:18420"/>
    </cofactor>
</comment>
<organism evidence="4 5">
    <name type="scientific">Amycolatopsis cihanbeyliensis</name>
    <dbReference type="NCBI Taxonomy" id="1128664"/>
    <lineage>
        <taxon>Bacteria</taxon>
        <taxon>Bacillati</taxon>
        <taxon>Actinomycetota</taxon>
        <taxon>Actinomycetes</taxon>
        <taxon>Pseudonocardiales</taxon>
        <taxon>Pseudonocardiaceae</taxon>
        <taxon>Amycolatopsis</taxon>
    </lineage>
</organism>
<dbReference type="PANTHER" id="PTHR46470:SF4">
    <property type="entry name" value="5-AMINO-6-(5-PHOSPHO-D-RIBITYLAMINO)URACIL PHOSPHATASE YIGB"/>
    <property type="match status" value="1"/>
</dbReference>
<accession>A0A542DH76</accession>
<keyword evidence="3" id="KW-0460">Magnesium</keyword>
<keyword evidence="5" id="KW-1185">Reference proteome</keyword>
<evidence type="ECO:0000256" key="1">
    <source>
        <dbReference type="ARBA" id="ARBA00001946"/>
    </source>
</evidence>
<dbReference type="Gene3D" id="1.20.120.710">
    <property type="entry name" value="Haloacid dehalogenase hydrolase-like domain"/>
    <property type="match status" value="1"/>
</dbReference>
<gene>
    <name evidence="4" type="ORF">FB471_2132</name>
</gene>
<dbReference type="SFLD" id="SFLDG01129">
    <property type="entry name" value="C1.5:_HAD__Beta-PGM__Phosphata"/>
    <property type="match status" value="1"/>
</dbReference>
<dbReference type="PRINTS" id="PR00413">
    <property type="entry name" value="HADHALOGNASE"/>
</dbReference>
<sequence>MDFALASPTEQQAVVSRLDHREPWGPPNLRLVCLDIDDTLIDFTAAGRHALAALIGRADMWSLWERVTEEHVARVVAGEIDYASMHRRRTQYFLAELATIGMLVEPRDPAVFEQRRKELLRRYWRLFDDVVPCLEWLAAAGVRLAAVTNASGAHQRAKLADLGLARFFDHVAIAGELGVAKPDPVMFHSVCLTIGCDPAEAAHVGDKLDTDAVGAHQAGLGGVWLDRGRGPATVPDGVYVINTLAELPELLVCEFARVGVPGVPLPR</sequence>
<dbReference type="Pfam" id="PF00702">
    <property type="entry name" value="Hydrolase"/>
    <property type="match status" value="1"/>
</dbReference>
<keyword evidence="2 4" id="KW-0378">Hydrolase</keyword>
<dbReference type="AlphaFoldDB" id="A0A542DH76"/>
<dbReference type="EMBL" id="VFML01000001">
    <property type="protein sequence ID" value="TQJ02404.1"/>
    <property type="molecule type" value="Genomic_DNA"/>
</dbReference>
<evidence type="ECO:0000256" key="3">
    <source>
        <dbReference type="ARBA" id="ARBA00022842"/>
    </source>
</evidence>
<dbReference type="InterPro" id="IPR006439">
    <property type="entry name" value="HAD-SF_hydro_IA"/>
</dbReference>
<dbReference type="NCBIfam" id="TIGR01549">
    <property type="entry name" value="HAD-SF-IA-v1"/>
    <property type="match status" value="1"/>
</dbReference>
<dbReference type="SFLD" id="SFLDS00003">
    <property type="entry name" value="Haloacid_Dehalogenase"/>
    <property type="match status" value="1"/>
</dbReference>
<dbReference type="GO" id="GO:0016787">
    <property type="term" value="F:hydrolase activity"/>
    <property type="evidence" value="ECO:0007669"/>
    <property type="project" value="UniProtKB-KW"/>
</dbReference>
<dbReference type="GO" id="GO:0044281">
    <property type="term" value="P:small molecule metabolic process"/>
    <property type="evidence" value="ECO:0007669"/>
    <property type="project" value="UniProtKB-ARBA"/>
</dbReference>
<comment type="caution">
    <text evidence="4">The sequence shown here is derived from an EMBL/GenBank/DDBJ whole genome shotgun (WGS) entry which is preliminary data.</text>
</comment>
<dbReference type="PANTHER" id="PTHR46470">
    <property type="entry name" value="N-ACYLNEURAMINATE-9-PHOSPHATASE"/>
    <property type="match status" value="1"/>
</dbReference>
<reference evidence="4 5" key="1">
    <citation type="submission" date="2019-06" db="EMBL/GenBank/DDBJ databases">
        <title>Sequencing the genomes of 1000 actinobacteria strains.</title>
        <authorList>
            <person name="Klenk H.-P."/>
        </authorList>
    </citation>
    <scope>NUCLEOTIDE SEQUENCE [LARGE SCALE GENOMIC DNA]</scope>
    <source>
        <strain evidence="4 5">DSM 45679</strain>
    </source>
</reference>